<dbReference type="InterPro" id="IPR013112">
    <property type="entry name" value="FAD-bd_8"/>
</dbReference>
<dbReference type="Pfam" id="PF01794">
    <property type="entry name" value="Ferric_reduct"/>
    <property type="match status" value="1"/>
</dbReference>
<dbReference type="SUPFAM" id="SSF63380">
    <property type="entry name" value="Riboflavin synthase domain-like"/>
    <property type="match status" value="1"/>
</dbReference>
<keyword evidence="7" id="KW-0408">Iron</keyword>
<keyword evidence="4" id="KW-0479">Metal-binding</keyword>
<keyword evidence="5 9" id="KW-1133">Transmembrane helix</keyword>
<dbReference type="AlphaFoldDB" id="F2UIK7"/>
<proteinExistence type="predicted"/>
<reference evidence="11" key="1">
    <citation type="submission" date="2009-08" db="EMBL/GenBank/DDBJ databases">
        <title>Annotation of Salpingoeca rosetta.</title>
        <authorList>
            <consortium name="The Broad Institute Genome Sequencing Platform"/>
            <person name="Russ C."/>
            <person name="Cuomo C."/>
            <person name="Burger G."/>
            <person name="Gray M.W."/>
            <person name="Holland P.W.H."/>
            <person name="King N."/>
            <person name="Lang F.B.F."/>
            <person name="Roger A.J."/>
            <person name="Ruiz-Trillo I."/>
            <person name="Young S.K."/>
            <person name="Zeng Q."/>
            <person name="Gargeya S."/>
            <person name="Alvarado L."/>
            <person name="Berlin A."/>
            <person name="Chapman S.B."/>
            <person name="Chen Z."/>
            <person name="Freedman E."/>
            <person name="Gellesch M."/>
            <person name="Goldberg J."/>
            <person name="Griggs A."/>
            <person name="Gujja S."/>
            <person name="Heilman E."/>
            <person name="Heiman D."/>
            <person name="Howarth C."/>
            <person name="Mehta T."/>
            <person name="Neiman D."/>
            <person name="Pearson M."/>
            <person name="Roberts A."/>
            <person name="Saif S."/>
            <person name="Shea T."/>
            <person name="Shenoy N."/>
            <person name="Sisk P."/>
            <person name="Stolte C."/>
            <person name="Sykes S."/>
            <person name="White J."/>
            <person name="Yandava C."/>
            <person name="Haas B."/>
            <person name="Nusbaum C."/>
            <person name="Birren B."/>
        </authorList>
    </citation>
    <scope>NUCLEOTIDE SEQUENCE [LARGE SCALE GENOMIC DNA]</scope>
    <source>
        <strain evidence="11">ATCC 50818</strain>
    </source>
</reference>
<name>F2UIK7_SALR5</name>
<dbReference type="InterPro" id="IPR017938">
    <property type="entry name" value="Riboflavin_synthase-like_b-brl"/>
</dbReference>
<evidence type="ECO:0000256" key="9">
    <source>
        <dbReference type="SAM" id="Phobius"/>
    </source>
</evidence>
<evidence type="ECO:0000313" key="11">
    <source>
        <dbReference type="EMBL" id="EGD77056.1"/>
    </source>
</evidence>
<feature type="transmembrane region" description="Helical" evidence="9">
    <location>
        <begin position="417"/>
        <end position="438"/>
    </location>
</feature>
<dbReference type="InterPro" id="IPR013130">
    <property type="entry name" value="Fe3_Rdtase_TM_dom"/>
</dbReference>
<dbReference type="GeneID" id="16071459"/>
<dbReference type="eggNOG" id="KOG0039">
    <property type="taxonomic scope" value="Eukaryota"/>
</dbReference>
<dbReference type="GO" id="GO:0043020">
    <property type="term" value="C:NADPH oxidase complex"/>
    <property type="evidence" value="ECO:0007669"/>
    <property type="project" value="TreeGrafter"/>
</dbReference>
<dbReference type="RefSeq" id="XP_004990896.1">
    <property type="nucleotide sequence ID" value="XM_004990839.1"/>
</dbReference>
<sequence>MPLFGYYQGMTAKQWLTIEGPMYIFVAIWMLANVLLFVFTWKKYEDEEYTYLRHMTHKGLPTARGAASVLNLNCALVLLPVCRNLVNFCRGQFESKRSIRRLFDKNLLFHKWCAYIICLASAIHISAHVFNVHNLTRDTATYPPASGYTDIEALFTTVAGGTGIGITLSLILMVTTASPQIRRSYFELFWYTHHLFVVFYVCLCLHGSSGFVERQVNFDRVPFDEDKGRCQPRTGLGCATRDSLGLNPGQCLNTTNVEGVDDPSAFCCPCEDELEELQKGYPATWMWVIGPLVLYVLERIYRYYMCQTRRLSILKVVKHKDSVPVMEIQFQKVPTKAGQYVFLHCPKVSQLEWHPFTLTSCPELDYVSLHIRLVGDWTTALAEACGFYDDQPKRASELPSVAIDGPFGTSSEDLYHYPVAVCVGAGIGVTPFASLIQALYFRKSNPGKYPRFKTQKFYFYWICPGFDAWGWFANLLMDMEEKMAELGETSFFTVRVFMTRGWTKDDAAKLMLQENEEGDSIIRDAETGRCLKHKMNFGRPMWEKEFQSIADAHPGNNIGVFFCGPKVLSQELHRRSNQFTVQCSAQGTKFFYNKENF</sequence>
<dbReference type="InterPro" id="IPR000778">
    <property type="entry name" value="Cyt_b245_heavy_chain"/>
</dbReference>
<keyword evidence="3 9" id="KW-0812">Transmembrane</keyword>
<dbReference type="Pfam" id="PF08022">
    <property type="entry name" value="FAD_binding_8"/>
    <property type="match status" value="1"/>
</dbReference>
<evidence type="ECO:0000259" key="10">
    <source>
        <dbReference type="PROSITE" id="PS51384"/>
    </source>
</evidence>
<dbReference type="CDD" id="cd06186">
    <property type="entry name" value="NOX_Duox_like_FAD_NADP"/>
    <property type="match status" value="1"/>
</dbReference>
<dbReference type="GO" id="GO:0046872">
    <property type="term" value="F:metal ion binding"/>
    <property type="evidence" value="ECO:0007669"/>
    <property type="project" value="UniProtKB-KW"/>
</dbReference>
<evidence type="ECO:0000256" key="7">
    <source>
        <dbReference type="ARBA" id="ARBA00023004"/>
    </source>
</evidence>
<dbReference type="OMA" id="FTFAKEH"/>
<dbReference type="PRINTS" id="PR00466">
    <property type="entry name" value="GP91PHOX"/>
</dbReference>
<dbReference type="Gene3D" id="3.40.50.80">
    <property type="entry name" value="Nucleotide-binding domain of ferredoxin-NADP reductase (FNR) module"/>
    <property type="match status" value="1"/>
</dbReference>
<organism evidence="12">
    <name type="scientific">Salpingoeca rosetta (strain ATCC 50818 / BSB-021)</name>
    <dbReference type="NCBI Taxonomy" id="946362"/>
    <lineage>
        <taxon>Eukaryota</taxon>
        <taxon>Choanoflagellata</taxon>
        <taxon>Craspedida</taxon>
        <taxon>Salpingoecidae</taxon>
        <taxon>Salpingoeca</taxon>
    </lineage>
</organism>
<dbReference type="STRING" id="946362.F2UIK7"/>
<dbReference type="FunCoup" id="F2UIK7">
    <property type="interactions" value="155"/>
</dbReference>
<feature type="transmembrane region" description="Helical" evidence="9">
    <location>
        <begin position="188"/>
        <end position="208"/>
    </location>
</feature>
<evidence type="ECO:0000256" key="5">
    <source>
        <dbReference type="ARBA" id="ARBA00022989"/>
    </source>
</evidence>
<dbReference type="FunFam" id="3.40.50.80:FF:000004">
    <property type="entry name" value="NADPH oxidase isoform 2"/>
    <property type="match status" value="1"/>
</dbReference>
<comment type="subcellular location">
    <subcellularLocation>
        <location evidence="1">Membrane</location>
        <topology evidence="1">Multi-pass membrane protein</topology>
    </subcellularLocation>
</comment>
<evidence type="ECO:0000256" key="2">
    <source>
        <dbReference type="ARBA" id="ARBA00022617"/>
    </source>
</evidence>
<dbReference type="GO" id="GO:0042554">
    <property type="term" value="P:superoxide anion generation"/>
    <property type="evidence" value="ECO:0007669"/>
    <property type="project" value="TreeGrafter"/>
</dbReference>
<dbReference type="Proteomes" id="UP000007799">
    <property type="component" value="Unassembled WGS sequence"/>
</dbReference>
<dbReference type="GO" id="GO:0006952">
    <property type="term" value="P:defense response"/>
    <property type="evidence" value="ECO:0007669"/>
    <property type="project" value="TreeGrafter"/>
</dbReference>
<dbReference type="InParanoid" id="F2UIK7"/>
<dbReference type="PANTHER" id="PTHR11972">
    <property type="entry name" value="NADPH OXIDASE"/>
    <property type="match status" value="1"/>
</dbReference>
<dbReference type="PANTHER" id="PTHR11972:SF153">
    <property type="entry name" value="SUPEROXIDE-GENERATING NADPH OXIDASE HEAVY CHAIN SUBUNIT A"/>
    <property type="match status" value="1"/>
</dbReference>
<evidence type="ECO:0000256" key="1">
    <source>
        <dbReference type="ARBA" id="ARBA00004141"/>
    </source>
</evidence>
<dbReference type="GO" id="GO:0016175">
    <property type="term" value="F:superoxide-generating NAD(P)H oxidase activity"/>
    <property type="evidence" value="ECO:0007669"/>
    <property type="project" value="TreeGrafter"/>
</dbReference>
<evidence type="ECO:0000313" key="12">
    <source>
        <dbReference type="Proteomes" id="UP000007799"/>
    </source>
</evidence>
<keyword evidence="6" id="KW-0560">Oxidoreductase</keyword>
<accession>F2UIK7</accession>
<dbReference type="SUPFAM" id="SSF52343">
    <property type="entry name" value="Ferredoxin reductase-like, C-terminal NADP-linked domain"/>
    <property type="match status" value="1"/>
</dbReference>
<feature type="transmembrane region" description="Helical" evidence="9">
    <location>
        <begin position="458"/>
        <end position="477"/>
    </location>
</feature>
<evidence type="ECO:0000256" key="4">
    <source>
        <dbReference type="ARBA" id="ARBA00022723"/>
    </source>
</evidence>
<dbReference type="InterPro" id="IPR017927">
    <property type="entry name" value="FAD-bd_FR_type"/>
</dbReference>
<dbReference type="PROSITE" id="PS51384">
    <property type="entry name" value="FAD_FR"/>
    <property type="match status" value="1"/>
</dbReference>
<dbReference type="KEGG" id="sre:PTSG_07396"/>
<dbReference type="Gene3D" id="2.40.30.10">
    <property type="entry name" value="Translation factors"/>
    <property type="match status" value="1"/>
</dbReference>
<keyword evidence="8 9" id="KW-0472">Membrane</keyword>
<feature type="transmembrane region" description="Helical" evidence="9">
    <location>
        <begin position="153"/>
        <end position="176"/>
    </location>
</feature>
<gene>
    <name evidence="11" type="ORF">PTSG_07396</name>
</gene>
<dbReference type="InterPro" id="IPR050369">
    <property type="entry name" value="RBOH/FRE"/>
</dbReference>
<feature type="domain" description="FAD-binding FR-type" evidence="10">
    <location>
        <begin position="289"/>
        <end position="413"/>
    </location>
</feature>
<keyword evidence="2" id="KW-0349">Heme</keyword>
<feature type="transmembrane region" description="Helical" evidence="9">
    <location>
        <begin position="21"/>
        <end position="41"/>
    </location>
</feature>
<feature type="transmembrane region" description="Helical" evidence="9">
    <location>
        <begin position="107"/>
        <end position="133"/>
    </location>
</feature>
<dbReference type="EMBL" id="GL832976">
    <property type="protein sequence ID" value="EGD77056.1"/>
    <property type="molecule type" value="Genomic_DNA"/>
</dbReference>
<evidence type="ECO:0000256" key="3">
    <source>
        <dbReference type="ARBA" id="ARBA00022692"/>
    </source>
</evidence>
<dbReference type="InterPro" id="IPR039261">
    <property type="entry name" value="FNR_nucleotide-bd"/>
</dbReference>
<dbReference type="Pfam" id="PF08030">
    <property type="entry name" value="NAD_binding_6"/>
    <property type="match status" value="1"/>
</dbReference>
<protein>
    <submittedName>
        <fullName evidence="11">NADPH oxidase 1</fullName>
    </submittedName>
</protein>
<keyword evidence="12" id="KW-1185">Reference proteome</keyword>
<dbReference type="OrthoDB" id="167398at2759"/>
<evidence type="ECO:0000256" key="6">
    <source>
        <dbReference type="ARBA" id="ARBA00023002"/>
    </source>
</evidence>
<dbReference type="InterPro" id="IPR013121">
    <property type="entry name" value="Fe_red_NAD-bd_6"/>
</dbReference>
<evidence type="ECO:0000256" key="8">
    <source>
        <dbReference type="ARBA" id="ARBA00023136"/>
    </source>
</evidence>